<protein>
    <submittedName>
        <fullName evidence="2">Uncharacterized protein</fullName>
    </submittedName>
</protein>
<organism evidence="2 3">
    <name type="scientific">Pseudopedobacter beijingensis</name>
    <dbReference type="NCBI Taxonomy" id="1207056"/>
    <lineage>
        <taxon>Bacteria</taxon>
        <taxon>Pseudomonadati</taxon>
        <taxon>Bacteroidota</taxon>
        <taxon>Sphingobacteriia</taxon>
        <taxon>Sphingobacteriales</taxon>
        <taxon>Sphingobacteriaceae</taxon>
        <taxon>Pseudopedobacter</taxon>
    </lineage>
</organism>
<reference evidence="3" key="1">
    <citation type="journal article" date="2019" name="Int. J. Syst. Evol. Microbiol.">
        <title>The Global Catalogue of Microorganisms (GCM) 10K type strain sequencing project: providing services to taxonomists for standard genome sequencing and annotation.</title>
        <authorList>
            <consortium name="The Broad Institute Genomics Platform"/>
            <consortium name="The Broad Institute Genome Sequencing Center for Infectious Disease"/>
            <person name="Wu L."/>
            <person name="Ma J."/>
        </authorList>
    </citation>
    <scope>NUCLEOTIDE SEQUENCE [LARGE SCALE GENOMIC DNA]</scope>
    <source>
        <strain evidence="3">CCUG 53762</strain>
    </source>
</reference>
<keyword evidence="1" id="KW-0732">Signal</keyword>
<gene>
    <name evidence="2" type="ORF">ACFSAH_05670</name>
</gene>
<proteinExistence type="predicted"/>
<dbReference type="EMBL" id="JBHUDG010000004">
    <property type="protein sequence ID" value="MFD1629358.1"/>
    <property type="molecule type" value="Genomic_DNA"/>
</dbReference>
<sequence length="130" mass="13679">MTKSNFYRFVFLSSFVFGALFLLGSCSKSDNNTSGSVKVTYKIIGSSDTNITTVVYYSGNSAVTATGDFGSSWEKEATVDSKLLTIATANALGGSDNSTLQGQILINGEVVKENTPSTGKYLSTTISLGN</sequence>
<dbReference type="PROSITE" id="PS51257">
    <property type="entry name" value="PROKAR_LIPOPROTEIN"/>
    <property type="match status" value="1"/>
</dbReference>
<evidence type="ECO:0000313" key="3">
    <source>
        <dbReference type="Proteomes" id="UP001597118"/>
    </source>
</evidence>
<name>A0ABW4IAQ3_9SPHI</name>
<comment type="caution">
    <text evidence="2">The sequence shown here is derived from an EMBL/GenBank/DDBJ whole genome shotgun (WGS) entry which is preliminary data.</text>
</comment>
<evidence type="ECO:0000256" key="1">
    <source>
        <dbReference type="SAM" id="SignalP"/>
    </source>
</evidence>
<dbReference type="RefSeq" id="WP_379661738.1">
    <property type="nucleotide sequence ID" value="NZ_JBHUDG010000004.1"/>
</dbReference>
<dbReference type="InterPro" id="IPR038468">
    <property type="entry name" value="MmpS_C"/>
</dbReference>
<dbReference type="Proteomes" id="UP001597118">
    <property type="component" value="Unassembled WGS sequence"/>
</dbReference>
<accession>A0ABW4IAQ3</accession>
<keyword evidence="3" id="KW-1185">Reference proteome</keyword>
<feature type="signal peptide" evidence="1">
    <location>
        <begin position="1"/>
        <end position="18"/>
    </location>
</feature>
<dbReference type="Gene3D" id="2.60.40.2880">
    <property type="entry name" value="MmpS1-5, C-terminal soluble domain"/>
    <property type="match status" value="1"/>
</dbReference>
<feature type="chain" id="PRO_5046440395" evidence="1">
    <location>
        <begin position="19"/>
        <end position="130"/>
    </location>
</feature>
<evidence type="ECO:0000313" key="2">
    <source>
        <dbReference type="EMBL" id="MFD1629358.1"/>
    </source>
</evidence>